<dbReference type="Pfam" id="PF04357">
    <property type="entry name" value="TamB"/>
    <property type="match status" value="1"/>
</dbReference>
<dbReference type="RefSeq" id="WP_373656710.1">
    <property type="nucleotide sequence ID" value="NZ_JBGUAW010000009.1"/>
</dbReference>
<name>A0ABV4TX60_9GAMM</name>
<evidence type="ECO:0000256" key="1">
    <source>
        <dbReference type="ARBA" id="ARBA00004167"/>
    </source>
</evidence>
<evidence type="ECO:0000313" key="7">
    <source>
        <dbReference type="Proteomes" id="UP001575181"/>
    </source>
</evidence>
<evidence type="ECO:0000256" key="3">
    <source>
        <dbReference type="ARBA" id="ARBA00022989"/>
    </source>
</evidence>
<feature type="domain" description="Translocation and assembly module TamB C-terminal" evidence="5">
    <location>
        <begin position="969"/>
        <end position="1309"/>
    </location>
</feature>
<accession>A0ABV4TX60</accession>
<keyword evidence="7" id="KW-1185">Reference proteome</keyword>
<gene>
    <name evidence="6" type="ORF">ACERLL_13950</name>
</gene>
<keyword evidence="3" id="KW-1133">Transmembrane helix</keyword>
<evidence type="ECO:0000256" key="2">
    <source>
        <dbReference type="ARBA" id="ARBA00022692"/>
    </source>
</evidence>
<evidence type="ECO:0000256" key="4">
    <source>
        <dbReference type="ARBA" id="ARBA00023136"/>
    </source>
</evidence>
<comment type="caution">
    <text evidence="6">The sequence shown here is derived from an EMBL/GenBank/DDBJ whole genome shotgun (WGS) entry which is preliminary data.</text>
</comment>
<keyword evidence="2" id="KW-0812">Transmembrane</keyword>
<reference evidence="6 7" key="1">
    <citation type="submission" date="2024-08" db="EMBL/GenBank/DDBJ databases">
        <title>Whole-genome sequencing of halo(alkali)philic microorganisms from hypersaline lakes.</title>
        <authorList>
            <person name="Sorokin D.Y."/>
            <person name="Merkel A.Y."/>
            <person name="Messina E."/>
            <person name="Yakimov M."/>
        </authorList>
    </citation>
    <scope>NUCLEOTIDE SEQUENCE [LARGE SCALE GENOMIC DNA]</scope>
    <source>
        <strain evidence="6 7">Cl-TMA</strain>
    </source>
</reference>
<proteinExistence type="predicted"/>
<dbReference type="PANTHER" id="PTHR36985">
    <property type="entry name" value="TRANSLOCATION AND ASSEMBLY MODULE SUBUNIT TAMB"/>
    <property type="match status" value="1"/>
</dbReference>
<dbReference type="PANTHER" id="PTHR36985:SF1">
    <property type="entry name" value="TRANSLOCATION AND ASSEMBLY MODULE SUBUNIT TAMB"/>
    <property type="match status" value="1"/>
</dbReference>
<protein>
    <submittedName>
        <fullName evidence="6">Translocation/assembly module TamB domain-containing protein</fullName>
    </submittedName>
</protein>
<dbReference type="InterPro" id="IPR007452">
    <property type="entry name" value="TamB_C"/>
</dbReference>
<evidence type="ECO:0000313" key="6">
    <source>
        <dbReference type="EMBL" id="MFA9461923.1"/>
    </source>
</evidence>
<dbReference type="Proteomes" id="UP001575181">
    <property type="component" value="Unassembled WGS sequence"/>
</dbReference>
<comment type="subcellular location">
    <subcellularLocation>
        <location evidence="1">Membrane</location>
        <topology evidence="1">Single-pass membrane protein</topology>
    </subcellularLocation>
</comment>
<organism evidence="6 7">
    <name type="scientific">Thiohalorhabdus methylotrophus</name>
    <dbReference type="NCBI Taxonomy" id="3242694"/>
    <lineage>
        <taxon>Bacteria</taxon>
        <taxon>Pseudomonadati</taxon>
        <taxon>Pseudomonadota</taxon>
        <taxon>Gammaproteobacteria</taxon>
        <taxon>Thiohalorhabdales</taxon>
        <taxon>Thiohalorhabdaceae</taxon>
        <taxon>Thiohalorhabdus</taxon>
    </lineage>
</organism>
<evidence type="ECO:0000259" key="5">
    <source>
        <dbReference type="Pfam" id="PF04357"/>
    </source>
</evidence>
<sequence length="1313" mass="142354">MTIVSGGAFLLLSETGLQWTWSLARPAFPESLRVASVEGRLVGPIRIRDAYMETASFRVRIGRAVMDWRVTDLLFGTVSINRLVVENFRYTGLPGPPDPPPEPDEGLTTSALLPVRVEHARFLDGEIRSEPGAEPQPITALTGAVGIGPGGLYWRTLALETPRLEARTSGRIDSRTQAPDALNGVLRWTLKLPGRPRAGGKLTAQGNLQALAFEHELNEPWSVHITGRIQQPLEDDLQWKAEIQGQELPLQALRPTLPPGRAAIDLALEGGLEAARTRGTLGLHLQGRPPLRLRTALEGNLAERSVRIRRLRLTAEGLPTRLTARGRVAMSPGGPEADLHGEWRQLRWPLEAEDPRWVSGEGRWRVAGGMEALSAQIQGALGEGRFNAAATYRGGPFGLAINWRDLRMPGPRDIASPRGYAAVSGTTEDYNLNLDVTARSEQLPGARLRARGRGDLGRLNLGHFRLDALEGHIRGQGRLSWKERLGAELTVRGDGIDPHALLPRWPGNLDLRANVQLAMADRGPEADIRSLEVSGKLRERPVKLRGRGRYAAGMLTLPQLRLQSGSSELFLEGTVSRRAADLDWRIASDNLEDLYPGADGSLQGNGRVTGDLPLPKVTADLSGRNLQWQAASVAKVRLEADLNPQGDTTSHLDAAVSGIRLDGTTVRSLRLEARGTPADHTLRATTDSSLGGAELAASGSWQQQARELHFRLGEARIRPARLPDWRLEGPVRGVVSADRVRLQQGCWTSESGRLCLQGARDAGGVRGEFLAEAIPLGYFLPLLPPDTGIKGTFSGSGEVAMPADGPLQGAVELTTSAGRVLQTGDDNSMEERKFLAFKPSSMRLTADGERMEAELVLDLGGRDRLTGRVALAQGRGPLTQRPLSGRIRGSVNDFGFLPIFAPEVRKLDGALRVDLGIQGTPADPRLSGELLATAEQAVLVSAGLTIRDIRLRAAPQQDRSISLEGHAESGKGALNLVGSVRLDDGTPKLDMTIKGEDFLAYNTAEIQVWLSPDLEVEAERPRLRVTGEVKVPRARIEIKELPTSGVVTVSQDQVIVRRHSSQEASPWKISARVRLILGDLVRFKGFGLKSRVEGDLTVEEKPGQPTTATGELRTVEGQFQAYGQDLTIQTGRLVFGGGPVSSPGLEVRAVRKPEPGITVGVEAKGPLREPEFSLFSDPGMSQTEQLSWLVLGRPLGETSGDEQTALSRAAVFLGRKSGEFLAKTIGKDLGLDEVSLQTQETTTEEGQRTEQAALVLGKYLSPRLYVSYGIGLFDSSNTFRMTYSIDRHWKLVTESSAQETGGDLFYTIESGGN</sequence>
<keyword evidence="4" id="KW-0472">Membrane</keyword>
<dbReference type="EMBL" id="JBGUAW010000009">
    <property type="protein sequence ID" value="MFA9461923.1"/>
    <property type="molecule type" value="Genomic_DNA"/>
</dbReference>